<dbReference type="Pfam" id="PF13649">
    <property type="entry name" value="Methyltransf_25"/>
    <property type="match status" value="1"/>
</dbReference>
<evidence type="ECO:0000259" key="1">
    <source>
        <dbReference type="Pfam" id="PF13649"/>
    </source>
</evidence>
<dbReference type="InterPro" id="IPR041698">
    <property type="entry name" value="Methyltransf_25"/>
</dbReference>
<sequence length="252" mass="28666">MFDSYGPLCTEVYDFTKPIGYSINGDIEYYLERLSHTKGKILEAAVGFGRFLIPLLEQGFDVDGFDASSAMLDSCQKHCQERHLTPQLYKADFVNFSFNQTYEAIVVPTGSFCLIESLDDSQQTLLNFYHHLEKGGRLIVDLVLPIDWQAGAVDTSTFSTSANEGILLESKSIAIDWVKQTTLSYLTYEKWRDGKLVASELQKFCIRWYGLSEFKNLLEKIGFTAITCSPDYQYNQKPSTNHSIFTFEAIKK</sequence>
<dbReference type="CDD" id="cd02440">
    <property type="entry name" value="AdoMet_MTases"/>
    <property type="match status" value="1"/>
</dbReference>
<dbReference type="InterPro" id="IPR029063">
    <property type="entry name" value="SAM-dependent_MTases_sf"/>
</dbReference>
<organism evidence="2 3">
    <name type="scientific">Candidatus Enterococcus avicola</name>
    <dbReference type="NCBI Taxonomy" id="2838561"/>
    <lineage>
        <taxon>Bacteria</taxon>
        <taxon>Bacillati</taxon>
        <taxon>Bacillota</taxon>
        <taxon>Bacilli</taxon>
        <taxon>Lactobacillales</taxon>
        <taxon>Enterococcaceae</taxon>
        <taxon>Enterococcus</taxon>
    </lineage>
</organism>
<dbReference type="SUPFAM" id="SSF53335">
    <property type="entry name" value="S-adenosyl-L-methionine-dependent methyltransferases"/>
    <property type="match status" value="1"/>
</dbReference>
<dbReference type="Gene3D" id="2.20.25.110">
    <property type="entry name" value="S-adenosyl-L-methionine-dependent methyltransferases"/>
    <property type="match status" value="1"/>
</dbReference>
<dbReference type="EMBL" id="DXBN01000233">
    <property type="protein sequence ID" value="HIZ54266.1"/>
    <property type="molecule type" value="Genomic_DNA"/>
</dbReference>
<gene>
    <name evidence="2" type="ORF">IAA20_10020</name>
</gene>
<keyword evidence="2" id="KW-0808">Transferase</keyword>
<dbReference type="Proteomes" id="UP000824063">
    <property type="component" value="Unassembled WGS sequence"/>
</dbReference>
<reference evidence="2" key="1">
    <citation type="journal article" date="2021" name="PeerJ">
        <title>Extensive microbial diversity within the chicken gut microbiome revealed by metagenomics and culture.</title>
        <authorList>
            <person name="Gilroy R."/>
            <person name="Ravi A."/>
            <person name="Getino M."/>
            <person name="Pursley I."/>
            <person name="Horton D.L."/>
            <person name="Alikhan N.F."/>
            <person name="Baker D."/>
            <person name="Gharbi K."/>
            <person name="Hall N."/>
            <person name="Watson M."/>
            <person name="Adriaenssens E.M."/>
            <person name="Foster-Nyarko E."/>
            <person name="Jarju S."/>
            <person name="Secka A."/>
            <person name="Antonio M."/>
            <person name="Oren A."/>
            <person name="Chaudhuri R.R."/>
            <person name="La Ragione R."/>
            <person name="Hildebrand F."/>
            <person name="Pallen M.J."/>
        </authorList>
    </citation>
    <scope>NUCLEOTIDE SEQUENCE</scope>
    <source>
        <strain evidence="2">CHK172-16539</strain>
    </source>
</reference>
<dbReference type="Gene3D" id="3.40.50.150">
    <property type="entry name" value="Vaccinia Virus protein VP39"/>
    <property type="match status" value="1"/>
</dbReference>
<reference evidence="2" key="2">
    <citation type="submission" date="2021-04" db="EMBL/GenBank/DDBJ databases">
        <authorList>
            <person name="Gilroy R."/>
        </authorList>
    </citation>
    <scope>NUCLEOTIDE SEQUENCE</scope>
    <source>
        <strain evidence="2">CHK172-16539</strain>
    </source>
</reference>
<proteinExistence type="predicted"/>
<protein>
    <submittedName>
        <fullName evidence="2">Class I SAM-dependent methyltransferase</fullName>
    </submittedName>
</protein>
<keyword evidence="2" id="KW-0489">Methyltransferase</keyword>
<feature type="domain" description="Methyltransferase" evidence="1">
    <location>
        <begin position="41"/>
        <end position="136"/>
    </location>
</feature>
<evidence type="ECO:0000313" key="3">
    <source>
        <dbReference type="Proteomes" id="UP000824063"/>
    </source>
</evidence>
<dbReference type="GO" id="GO:0032259">
    <property type="term" value="P:methylation"/>
    <property type="evidence" value="ECO:0007669"/>
    <property type="project" value="UniProtKB-KW"/>
</dbReference>
<accession>A0A9D2JI47</accession>
<dbReference type="GO" id="GO:0008168">
    <property type="term" value="F:methyltransferase activity"/>
    <property type="evidence" value="ECO:0007669"/>
    <property type="project" value="UniProtKB-KW"/>
</dbReference>
<dbReference type="AlphaFoldDB" id="A0A9D2JI47"/>
<comment type="caution">
    <text evidence="2">The sequence shown here is derived from an EMBL/GenBank/DDBJ whole genome shotgun (WGS) entry which is preliminary data.</text>
</comment>
<evidence type="ECO:0000313" key="2">
    <source>
        <dbReference type="EMBL" id="HIZ54266.1"/>
    </source>
</evidence>
<name>A0A9D2JI47_9ENTE</name>